<dbReference type="InterPro" id="IPR054549">
    <property type="entry name" value="UVB_sens_RUS_dom"/>
</dbReference>
<name>A0AAV9ENV4_ACOCL</name>
<comment type="caution">
    <text evidence="8">The sequence shown here is derived from an EMBL/GenBank/DDBJ whole genome shotgun (WGS) entry which is preliminary data.</text>
</comment>
<evidence type="ECO:0000259" key="7">
    <source>
        <dbReference type="Pfam" id="PF04884"/>
    </source>
</evidence>
<keyword evidence="9" id="KW-1185">Reference proteome</keyword>
<gene>
    <name evidence="8" type="ORF">QJS10_CPA06g00809</name>
</gene>
<feature type="transmembrane region" description="Helical" evidence="6">
    <location>
        <begin position="88"/>
        <end position="110"/>
    </location>
</feature>
<protein>
    <recommendedName>
        <fullName evidence="7">Protein root UVB sensitive/RUS domain-containing protein</fullName>
    </recommendedName>
</protein>
<evidence type="ECO:0000256" key="4">
    <source>
        <dbReference type="ARBA" id="ARBA00022989"/>
    </source>
</evidence>
<feature type="domain" description="Protein root UVB sensitive/RUS" evidence="7">
    <location>
        <begin position="33"/>
        <end position="104"/>
    </location>
</feature>
<dbReference type="AlphaFoldDB" id="A0AAV9ENV4"/>
<accession>A0AAV9ENV4</accession>
<dbReference type="PANTHER" id="PTHR12770">
    <property type="entry name" value="RUS1 FAMILY PROTEIN C16ORF58"/>
    <property type="match status" value="1"/>
</dbReference>
<sequence>MPQGFSGPPEVHRLLFSSGFVDFDRFIDPISPAGVASGATRAALTQHFSLENNAVDISAKEGSQETVATMVGMALGMVLAHVTRGNPLAVWMAFLSLTVFHMYGEHIFYLA</sequence>
<evidence type="ECO:0000313" key="8">
    <source>
        <dbReference type="EMBL" id="KAK1315062.1"/>
    </source>
</evidence>
<evidence type="ECO:0000256" key="3">
    <source>
        <dbReference type="ARBA" id="ARBA00022692"/>
    </source>
</evidence>
<keyword evidence="5 6" id="KW-0472">Membrane</keyword>
<keyword evidence="4 6" id="KW-1133">Transmembrane helix</keyword>
<proteinExistence type="inferred from homology"/>
<comment type="similarity">
    <text evidence="2">Belongs to the RUS1 family.</text>
</comment>
<evidence type="ECO:0000256" key="5">
    <source>
        <dbReference type="ARBA" id="ARBA00023136"/>
    </source>
</evidence>
<reference evidence="8" key="2">
    <citation type="submission" date="2023-06" db="EMBL/GenBank/DDBJ databases">
        <authorList>
            <person name="Ma L."/>
            <person name="Liu K.-W."/>
            <person name="Li Z."/>
            <person name="Hsiao Y.-Y."/>
            <person name="Qi Y."/>
            <person name="Fu T."/>
            <person name="Tang G."/>
            <person name="Zhang D."/>
            <person name="Sun W.-H."/>
            <person name="Liu D.-K."/>
            <person name="Li Y."/>
            <person name="Chen G.-Z."/>
            <person name="Liu X.-D."/>
            <person name="Liao X.-Y."/>
            <person name="Jiang Y.-T."/>
            <person name="Yu X."/>
            <person name="Hao Y."/>
            <person name="Huang J."/>
            <person name="Zhao X.-W."/>
            <person name="Ke S."/>
            <person name="Chen Y.-Y."/>
            <person name="Wu W.-L."/>
            <person name="Hsu J.-L."/>
            <person name="Lin Y.-F."/>
            <person name="Huang M.-D."/>
            <person name="Li C.-Y."/>
            <person name="Huang L."/>
            <person name="Wang Z.-W."/>
            <person name="Zhao X."/>
            <person name="Zhong W.-Y."/>
            <person name="Peng D.-H."/>
            <person name="Ahmad S."/>
            <person name="Lan S."/>
            <person name="Zhang J.-S."/>
            <person name="Tsai W.-C."/>
            <person name="Van De Peer Y."/>
            <person name="Liu Z.-J."/>
        </authorList>
    </citation>
    <scope>NUCLEOTIDE SEQUENCE</scope>
    <source>
        <strain evidence="8">CP</strain>
        <tissue evidence="8">Leaves</tissue>
    </source>
</reference>
<evidence type="ECO:0000256" key="2">
    <source>
        <dbReference type="ARBA" id="ARBA00007558"/>
    </source>
</evidence>
<evidence type="ECO:0000256" key="6">
    <source>
        <dbReference type="SAM" id="Phobius"/>
    </source>
</evidence>
<dbReference type="InterPro" id="IPR006968">
    <property type="entry name" value="RUS_fam"/>
</dbReference>
<evidence type="ECO:0000313" key="9">
    <source>
        <dbReference type="Proteomes" id="UP001180020"/>
    </source>
</evidence>
<dbReference type="EMBL" id="JAUJYO010000006">
    <property type="protein sequence ID" value="KAK1315062.1"/>
    <property type="molecule type" value="Genomic_DNA"/>
</dbReference>
<reference evidence="8" key="1">
    <citation type="journal article" date="2023" name="Nat. Commun.">
        <title>Diploid and tetraploid genomes of Acorus and the evolution of monocots.</title>
        <authorList>
            <person name="Ma L."/>
            <person name="Liu K.W."/>
            <person name="Li Z."/>
            <person name="Hsiao Y.Y."/>
            <person name="Qi Y."/>
            <person name="Fu T."/>
            <person name="Tang G.D."/>
            <person name="Zhang D."/>
            <person name="Sun W.H."/>
            <person name="Liu D.K."/>
            <person name="Li Y."/>
            <person name="Chen G.Z."/>
            <person name="Liu X.D."/>
            <person name="Liao X.Y."/>
            <person name="Jiang Y.T."/>
            <person name="Yu X."/>
            <person name="Hao Y."/>
            <person name="Huang J."/>
            <person name="Zhao X.W."/>
            <person name="Ke S."/>
            <person name="Chen Y.Y."/>
            <person name="Wu W.L."/>
            <person name="Hsu J.L."/>
            <person name="Lin Y.F."/>
            <person name="Huang M.D."/>
            <person name="Li C.Y."/>
            <person name="Huang L."/>
            <person name="Wang Z.W."/>
            <person name="Zhao X."/>
            <person name="Zhong W.Y."/>
            <person name="Peng D.H."/>
            <person name="Ahmad S."/>
            <person name="Lan S."/>
            <person name="Zhang J.S."/>
            <person name="Tsai W.C."/>
            <person name="Van de Peer Y."/>
            <person name="Liu Z.J."/>
        </authorList>
    </citation>
    <scope>NUCLEOTIDE SEQUENCE</scope>
    <source>
        <strain evidence="8">CP</strain>
    </source>
</reference>
<keyword evidence="3 6" id="KW-0812">Transmembrane</keyword>
<dbReference type="Pfam" id="PF04884">
    <property type="entry name" value="UVB_sens_prot"/>
    <property type="match status" value="1"/>
</dbReference>
<dbReference type="GO" id="GO:0016020">
    <property type="term" value="C:membrane"/>
    <property type="evidence" value="ECO:0007669"/>
    <property type="project" value="UniProtKB-SubCell"/>
</dbReference>
<dbReference type="PANTHER" id="PTHR12770:SF31">
    <property type="entry name" value="RUS FAMILY MEMBER 1"/>
    <property type="match status" value="1"/>
</dbReference>
<dbReference type="Proteomes" id="UP001180020">
    <property type="component" value="Unassembled WGS sequence"/>
</dbReference>
<organism evidence="8 9">
    <name type="scientific">Acorus calamus</name>
    <name type="common">Sweet flag</name>
    <dbReference type="NCBI Taxonomy" id="4465"/>
    <lineage>
        <taxon>Eukaryota</taxon>
        <taxon>Viridiplantae</taxon>
        <taxon>Streptophyta</taxon>
        <taxon>Embryophyta</taxon>
        <taxon>Tracheophyta</taxon>
        <taxon>Spermatophyta</taxon>
        <taxon>Magnoliopsida</taxon>
        <taxon>Liliopsida</taxon>
        <taxon>Acoraceae</taxon>
        <taxon>Acorus</taxon>
    </lineage>
</organism>
<comment type="subcellular location">
    <subcellularLocation>
        <location evidence="1">Membrane</location>
    </subcellularLocation>
</comment>
<evidence type="ECO:0000256" key="1">
    <source>
        <dbReference type="ARBA" id="ARBA00004370"/>
    </source>
</evidence>